<protein>
    <submittedName>
        <fullName evidence="1">Uncharacterized protein</fullName>
    </submittedName>
</protein>
<dbReference type="AlphaFoldDB" id="A0A1M7CTC9"/>
<evidence type="ECO:0000313" key="2">
    <source>
        <dbReference type="Proteomes" id="UP000184121"/>
    </source>
</evidence>
<dbReference type="STRING" id="29534.SAMN05444366_1271"/>
<accession>A0A1M7CTC9</accession>
<proteinExistence type="predicted"/>
<dbReference type="EMBL" id="FRBY01000002">
    <property type="protein sequence ID" value="SHL70430.1"/>
    <property type="molecule type" value="Genomic_DNA"/>
</dbReference>
<organism evidence="1 2">
    <name type="scientific">Flavobacterium saccharophilum</name>
    <dbReference type="NCBI Taxonomy" id="29534"/>
    <lineage>
        <taxon>Bacteria</taxon>
        <taxon>Pseudomonadati</taxon>
        <taxon>Bacteroidota</taxon>
        <taxon>Flavobacteriia</taxon>
        <taxon>Flavobacteriales</taxon>
        <taxon>Flavobacteriaceae</taxon>
        <taxon>Flavobacterium</taxon>
    </lineage>
</organism>
<dbReference type="OrthoDB" id="1376899at2"/>
<evidence type="ECO:0000313" key="1">
    <source>
        <dbReference type="EMBL" id="SHL70430.1"/>
    </source>
</evidence>
<gene>
    <name evidence="1" type="ORF">SAMN05444366_1271</name>
</gene>
<dbReference type="Proteomes" id="UP000184121">
    <property type="component" value="Unassembled WGS sequence"/>
</dbReference>
<keyword evidence="2" id="KW-1185">Reference proteome</keyword>
<sequence length="59" mass="6551">MKGISTITNILKVVVKYGAMIAVAVKVIQYAHDEFSKLNQENETPKIDKKDGEIVSEQS</sequence>
<name>A0A1M7CTC9_9FLAO</name>
<dbReference type="RefSeq" id="WP_072970756.1">
    <property type="nucleotide sequence ID" value="NZ_FRBY01000002.1"/>
</dbReference>
<reference evidence="2" key="1">
    <citation type="submission" date="2016-11" db="EMBL/GenBank/DDBJ databases">
        <authorList>
            <person name="Varghese N."/>
            <person name="Submissions S."/>
        </authorList>
    </citation>
    <scope>NUCLEOTIDE SEQUENCE [LARGE SCALE GENOMIC DNA]</scope>
    <source>
        <strain evidence="2">DSM 1811</strain>
    </source>
</reference>